<protein>
    <recommendedName>
        <fullName evidence="3">Secreted protein</fullName>
    </recommendedName>
</protein>
<dbReference type="EMBL" id="BMIJ01000008">
    <property type="protein sequence ID" value="GGC07135.1"/>
    <property type="molecule type" value="Genomic_DNA"/>
</dbReference>
<sequence>MVVAVEEEGRVSVRGVLVAVSVAFPAGLAARLRSSGCDCAPVLPEFCWGWPAAGEGVAGVRMPGDVWGAAGLTAVAAALLLEVETAVAEVLAPAALLTGAEGVAALGSTLPFCG</sequence>
<name>A0ABQ1KSZ6_9GAMM</name>
<reference evidence="2" key="1">
    <citation type="journal article" date="2019" name="Int. J. Syst. Evol. Microbiol.">
        <title>The Global Catalogue of Microorganisms (GCM) 10K type strain sequencing project: providing services to taxonomists for standard genome sequencing and annotation.</title>
        <authorList>
            <consortium name="The Broad Institute Genomics Platform"/>
            <consortium name="The Broad Institute Genome Sequencing Center for Infectious Disease"/>
            <person name="Wu L."/>
            <person name="Ma J."/>
        </authorList>
    </citation>
    <scope>NUCLEOTIDE SEQUENCE [LARGE SCALE GENOMIC DNA]</scope>
    <source>
        <strain evidence="2">CGMCC 1.15341</strain>
    </source>
</reference>
<keyword evidence="2" id="KW-1185">Reference proteome</keyword>
<organism evidence="1 2">
    <name type="scientific">Marinobacterium zhoushanense</name>
    <dbReference type="NCBI Taxonomy" id="1679163"/>
    <lineage>
        <taxon>Bacteria</taxon>
        <taxon>Pseudomonadati</taxon>
        <taxon>Pseudomonadota</taxon>
        <taxon>Gammaproteobacteria</taxon>
        <taxon>Oceanospirillales</taxon>
        <taxon>Oceanospirillaceae</taxon>
        <taxon>Marinobacterium</taxon>
    </lineage>
</organism>
<dbReference type="Proteomes" id="UP000629025">
    <property type="component" value="Unassembled WGS sequence"/>
</dbReference>
<accession>A0ABQ1KSZ6</accession>
<evidence type="ECO:0000313" key="1">
    <source>
        <dbReference type="EMBL" id="GGC07135.1"/>
    </source>
</evidence>
<evidence type="ECO:0000313" key="2">
    <source>
        <dbReference type="Proteomes" id="UP000629025"/>
    </source>
</evidence>
<evidence type="ECO:0008006" key="3">
    <source>
        <dbReference type="Google" id="ProtNLM"/>
    </source>
</evidence>
<comment type="caution">
    <text evidence="1">The sequence shown here is derived from an EMBL/GenBank/DDBJ whole genome shotgun (WGS) entry which is preliminary data.</text>
</comment>
<gene>
    <name evidence="1" type="ORF">GCM10011352_36820</name>
</gene>
<proteinExistence type="predicted"/>